<keyword evidence="2" id="KW-0472">Membrane</keyword>
<feature type="compositionally biased region" description="Low complexity" evidence="1">
    <location>
        <begin position="1"/>
        <end position="21"/>
    </location>
</feature>
<organism evidence="3 4">
    <name type="scientific">Galliscardovia ingluviei</name>
    <dbReference type="NCBI Taxonomy" id="1769422"/>
    <lineage>
        <taxon>Bacteria</taxon>
        <taxon>Bacillati</taxon>
        <taxon>Actinomycetota</taxon>
        <taxon>Actinomycetes</taxon>
        <taxon>Bifidobacteriales</taxon>
        <taxon>Bifidobacteriaceae</taxon>
        <taxon>Galliscardovia</taxon>
    </lineage>
</organism>
<dbReference type="Proteomes" id="UP000619536">
    <property type="component" value="Unassembled WGS sequence"/>
</dbReference>
<name>A0A8J3ANY9_9BIFI</name>
<keyword evidence="2" id="KW-0812">Transmembrane</keyword>
<evidence type="ECO:0008006" key="5">
    <source>
        <dbReference type="Google" id="ProtNLM"/>
    </source>
</evidence>
<evidence type="ECO:0000313" key="4">
    <source>
        <dbReference type="Proteomes" id="UP000619536"/>
    </source>
</evidence>
<dbReference type="RefSeq" id="WP_188354888.1">
    <property type="nucleotide sequence ID" value="NZ_BMDH01000001.1"/>
</dbReference>
<dbReference type="EMBL" id="BMDH01000001">
    <property type="protein sequence ID" value="GGI13788.1"/>
    <property type="molecule type" value="Genomic_DNA"/>
</dbReference>
<reference evidence="3" key="1">
    <citation type="journal article" date="2014" name="Int. J. Syst. Evol. Microbiol.">
        <title>Complete genome sequence of Corynebacterium casei LMG S-19264T (=DSM 44701T), isolated from a smear-ripened cheese.</title>
        <authorList>
            <consortium name="US DOE Joint Genome Institute (JGI-PGF)"/>
            <person name="Walter F."/>
            <person name="Albersmeier A."/>
            <person name="Kalinowski J."/>
            <person name="Ruckert C."/>
        </authorList>
    </citation>
    <scope>NUCLEOTIDE SEQUENCE</scope>
    <source>
        <strain evidence="3">CCM 8606</strain>
    </source>
</reference>
<accession>A0A8J3ANY9</accession>
<feature type="transmembrane region" description="Helical" evidence="2">
    <location>
        <begin position="169"/>
        <end position="189"/>
    </location>
</feature>
<evidence type="ECO:0000313" key="3">
    <source>
        <dbReference type="EMBL" id="GGI13788.1"/>
    </source>
</evidence>
<feature type="region of interest" description="Disordered" evidence="1">
    <location>
        <begin position="1"/>
        <end position="122"/>
    </location>
</feature>
<feature type="compositionally biased region" description="Low complexity" evidence="1">
    <location>
        <begin position="79"/>
        <end position="108"/>
    </location>
</feature>
<proteinExistence type="predicted"/>
<evidence type="ECO:0000256" key="2">
    <source>
        <dbReference type="SAM" id="Phobius"/>
    </source>
</evidence>
<gene>
    <name evidence="3" type="ORF">GCM10007377_07710</name>
</gene>
<comment type="caution">
    <text evidence="3">The sequence shown here is derived from an EMBL/GenBank/DDBJ whole genome shotgun (WGS) entry which is preliminary data.</text>
</comment>
<feature type="transmembrane region" description="Helical" evidence="2">
    <location>
        <begin position="131"/>
        <end position="157"/>
    </location>
</feature>
<evidence type="ECO:0000256" key="1">
    <source>
        <dbReference type="SAM" id="MobiDB-lite"/>
    </source>
</evidence>
<dbReference type="AlphaFoldDB" id="A0A8J3ANY9"/>
<reference evidence="3" key="2">
    <citation type="submission" date="2020-09" db="EMBL/GenBank/DDBJ databases">
        <authorList>
            <person name="Sun Q."/>
            <person name="Sedlacek I."/>
        </authorList>
    </citation>
    <scope>NUCLEOTIDE SEQUENCE</scope>
    <source>
        <strain evidence="3">CCM 8606</strain>
    </source>
</reference>
<sequence length="219" mass="23595">MSEISNPQVASQPSQPQVNQPEFGQLKQPEYGQMAAAYPGYNPYIYGEPEQSASDQHTQQDAQRDDTRQSARHALRFGASAQHSARSQSAAEQNRTSGRNSARGSRSSIADKLPFDPDDPQENPMYGSWDAAAIIAFASALFAIPIVPLILGAIAIYRDKILHMRGRGLAIAAIIISLIYSALAVYFAVSGIDPMTWVLHLYGIDPSQLMSGSGGSTAV</sequence>
<keyword evidence="2" id="KW-1133">Transmembrane helix</keyword>
<keyword evidence="4" id="KW-1185">Reference proteome</keyword>
<protein>
    <recommendedName>
        <fullName evidence="5">DUF4190 domain-containing protein</fullName>
    </recommendedName>
</protein>